<dbReference type="Proteomes" id="UP000616885">
    <property type="component" value="Unassembled WGS sequence"/>
</dbReference>
<reference evidence="1" key="1">
    <citation type="submission" date="2020-10" db="EMBL/GenBank/DDBJ databases">
        <title>High-Quality Genome Resource of Clonostachys rosea strain S41 by Oxford Nanopore Long-Read Sequencing.</title>
        <authorList>
            <person name="Wang H."/>
        </authorList>
    </citation>
    <scope>NUCLEOTIDE SEQUENCE</scope>
    <source>
        <strain evidence="1">S41</strain>
    </source>
</reference>
<accession>A0A8H7TWP6</accession>
<name>A0A8H7TWP6_BIOOC</name>
<gene>
    <name evidence="1" type="ORF">IM811_002142</name>
</gene>
<protein>
    <submittedName>
        <fullName evidence="1">Uncharacterized protein</fullName>
    </submittedName>
</protein>
<dbReference type="EMBL" id="JADCTT010000001">
    <property type="protein sequence ID" value="KAF9760448.1"/>
    <property type="molecule type" value="Genomic_DNA"/>
</dbReference>
<evidence type="ECO:0000313" key="2">
    <source>
        <dbReference type="Proteomes" id="UP000616885"/>
    </source>
</evidence>
<comment type="caution">
    <text evidence="1">The sequence shown here is derived from an EMBL/GenBank/DDBJ whole genome shotgun (WGS) entry which is preliminary data.</text>
</comment>
<sequence length="134" mass="14441">MGGWDYYCALCGGPFGVVYWDSEDDDDYKYDPDVLRDPDDPQLAWLQDNRIIGENPASDAQSKVWVSGPAVNDDYGTMNYELGETPDPALAALQNGGASACKSSLCTSSGAKPGAILRPVLMFHANSTDRLGSR</sequence>
<dbReference type="AlphaFoldDB" id="A0A8H7TWP6"/>
<organism evidence="1 2">
    <name type="scientific">Bionectria ochroleuca</name>
    <name type="common">Gliocladium roseum</name>
    <dbReference type="NCBI Taxonomy" id="29856"/>
    <lineage>
        <taxon>Eukaryota</taxon>
        <taxon>Fungi</taxon>
        <taxon>Dikarya</taxon>
        <taxon>Ascomycota</taxon>
        <taxon>Pezizomycotina</taxon>
        <taxon>Sordariomycetes</taxon>
        <taxon>Hypocreomycetidae</taxon>
        <taxon>Hypocreales</taxon>
        <taxon>Bionectriaceae</taxon>
        <taxon>Clonostachys</taxon>
    </lineage>
</organism>
<proteinExistence type="predicted"/>
<evidence type="ECO:0000313" key="1">
    <source>
        <dbReference type="EMBL" id="KAF9760448.1"/>
    </source>
</evidence>